<keyword evidence="2" id="KW-1185">Reference proteome</keyword>
<dbReference type="InterPro" id="IPR007263">
    <property type="entry name" value="DCC1-like"/>
</dbReference>
<accession>A0A8T2SRC9</accession>
<dbReference type="Proteomes" id="UP000825935">
    <property type="component" value="Chromosome 18"/>
</dbReference>
<comment type="caution">
    <text evidence="1">The sequence shown here is derived from an EMBL/GenBank/DDBJ whole genome shotgun (WGS) entry which is preliminary data.</text>
</comment>
<sequence length="228" mass="25817">MRAVATKLISSRPSRAPASTGWTMHIGPQHFTKYLSGPSGRPATAQHYLKCLSCLGKFSTLDCLADQTDIPVKSLPINMNLKPQVVLYDGVCHLSNAGVHWLIKIDKEKRLSFCAVQSEVAKPYLQLCGLSQEDVLNRFLFVEGPGQFSQASTAALRMSMYLPFPYQVLSSLLIVLAPLRDSVYDYVARRRYKWFGRAKNYILPKEDVLDHFINRAEILSRYKQERGF</sequence>
<dbReference type="PANTHER" id="PTHR33639">
    <property type="entry name" value="THIOL-DISULFIDE OXIDOREDUCTASE DCC"/>
    <property type="match status" value="1"/>
</dbReference>
<dbReference type="GO" id="GO:0015035">
    <property type="term" value="F:protein-disulfide reductase activity"/>
    <property type="evidence" value="ECO:0007669"/>
    <property type="project" value="InterPro"/>
</dbReference>
<name>A0A8T2SRC9_CERRI</name>
<dbReference type="EMBL" id="CM035423">
    <property type="protein sequence ID" value="KAH7366475.1"/>
    <property type="molecule type" value="Genomic_DNA"/>
</dbReference>
<reference evidence="1" key="1">
    <citation type="submission" date="2021-08" db="EMBL/GenBank/DDBJ databases">
        <title>WGS assembly of Ceratopteris richardii.</title>
        <authorList>
            <person name="Marchant D.B."/>
            <person name="Chen G."/>
            <person name="Jenkins J."/>
            <person name="Shu S."/>
            <person name="Leebens-Mack J."/>
            <person name="Grimwood J."/>
            <person name="Schmutz J."/>
            <person name="Soltis P."/>
            <person name="Soltis D."/>
            <person name="Chen Z.-H."/>
        </authorList>
    </citation>
    <scope>NUCLEOTIDE SEQUENCE</scope>
    <source>
        <strain evidence="1">Whitten #5841</strain>
        <tissue evidence="1">Leaf</tissue>
    </source>
</reference>
<dbReference type="AlphaFoldDB" id="A0A8T2SRC9"/>
<organism evidence="1 2">
    <name type="scientific">Ceratopteris richardii</name>
    <name type="common">Triangle waterfern</name>
    <dbReference type="NCBI Taxonomy" id="49495"/>
    <lineage>
        <taxon>Eukaryota</taxon>
        <taxon>Viridiplantae</taxon>
        <taxon>Streptophyta</taxon>
        <taxon>Embryophyta</taxon>
        <taxon>Tracheophyta</taxon>
        <taxon>Polypodiopsida</taxon>
        <taxon>Polypodiidae</taxon>
        <taxon>Polypodiales</taxon>
        <taxon>Pteridineae</taxon>
        <taxon>Pteridaceae</taxon>
        <taxon>Parkerioideae</taxon>
        <taxon>Ceratopteris</taxon>
    </lineage>
</organism>
<evidence type="ECO:0008006" key="3">
    <source>
        <dbReference type="Google" id="ProtNLM"/>
    </source>
</evidence>
<gene>
    <name evidence="1" type="ORF">KP509_18G080000</name>
</gene>
<dbReference type="PANTHER" id="PTHR33639:SF1">
    <property type="entry name" value="T23E23.25"/>
    <property type="match status" value="1"/>
</dbReference>
<proteinExistence type="predicted"/>
<protein>
    <recommendedName>
        <fullName evidence="3">DUF393 domain-containing protein</fullName>
    </recommendedName>
</protein>
<evidence type="ECO:0000313" key="2">
    <source>
        <dbReference type="Proteomes" id="UP000825935"/>
    </source>
</evidence>
<dbReference type="InterPro" id="IPR052927">
    <property type="entry name" value="DCC_oxidoreductase"/>
</dbReference>
<dbReference type="OrthoDB" id="1921868at2759"/>
<evidence type="ECO:0000313" key="1">
    <source>
        <dbReference type="EMBL" id="KAH7366475.1"/>
    </source>
</evidence>
<dbReference type="Pfam" id="PF04134">
    <property type="entry name" value="DCC1-like"/>
    <property type="match status" value="1"/>
</dbReference>